<organism evidence="2 4">
    <name type="scientific">Rhizophagus clarus</name>
    <dbReference type="NCBI Taxonomy" id="94130"/>
    <lineage>
        <taxon>Eukaryota</taxon>
        <taxon>Fungi</taxon>
        <taxon>Fungi incertae sedis</taxon>
        <taxon>Mucoromycota</taxon>
        <taxon>Glomeromycotina</taxon>
        <taxon>Glomeromycetes</taxon>
        <taxon>Glomerales</taxon>
        <taxon>Glomeraceae</taxon>
        <taxon>Rhizophagus</taxon>
    </lineage>
</organism>
<reference evidence="3" key="2">
    <citation type="submission" date="2019-10" db="EMBL/GenBank/DDBJ databases">
        <title>Conservation and host-specific expression of non-tandemly repeated heterogenous ribosome RNA gene in arbuscular mycorrhizal fungi.</title>
        <authorList>
            <person name="Maeda T."/>
            <person name="Kobayashi Y."/>
            <person name="Nakagawa T."/>
            <person name="Ezawa T."/>
            <person name="Yamaguchi K."/>
            <person name="Bino T."/>
            <person name="Nishimoto Y."/>
            <person name="Shigenobu S."/>
            <person name="Kawaguchi M."/>
        </authorList>
    </citation>
    <scope>NUCLEOTIDE SEQUENCE</scope>
    <source>
        <strain evidence="3">HR1</strain>
    </source>
</reference>
<evidence type="ECO:0000256" key="1">
    <source>
        <dbReference type="SAM" id="MobiDB-lite"/>
    </source>
</evidence>
<dbReference type="EMBL" id="BEXD01004072">
    <property type="protein sequence ID" value="GBC06420.1"/>
    <property type="molecule type" value="Genomic_DNA"/>
</dbReference>
<sequence>MRFARLTTVVTCDGLSNKPCRSNIVIDDIQTTFDAEIENIQVVNVHNTGRTTGHTTGRMFTNLQPGIVTNLFDEEKTVDVLIVTGDNGDSGDSGSPVYDQDGGL</sequence>
<comment type="caution">
    <text evidence="2">The sequence shown here is derived from an EMBL/GenBank/DDBJ whole genome shotgun (WGS) entry which is preliminary data.</text>
</comment>
<keyword evidence="4" id="KW-1185">Reference proteome</keyword>
<feature type="compositionally biased region" description="Low complexity" evidence="1">
    <location>
        <begin position="85"/>
        <end position="95"/>
    </location>
</feature>
<dbReference type="AlphaFoldDB" id="A0A2Z6SA06"/>
<proteinExistence type="predicted"/>
<dbReference type="EMBL" id="BLAL01000005">
    <property type="protein sequence ID" value="GES73187.1"/>
    <property type="molecule type" value="Genomic_DNA"/>
</dbReference>
<evidence type="ECO:0000313" key="4">
    <source>
        <dbReference type="Proteomes" id="UP000247702"/>
    </source>
</evidence>
<protein>
    <submittedName>
        <fullName evidence="2">Uncharacterized protein</fullName>
    </submittedName>
</protein>
<reference evidence="2 4" key="1">
    <citation type="submission" date="2017-11" db="EMBL/GenBank/DDBJ databases">
        <title>The genome of Rhizophagus clarus HR1 reveals common genetic basis of auxotrophy among arbuscular mycorrhizal fungi.</title>
        <authorList>
            <person name="Kobayashi Y."/>
        </authorList>
    </citation>
    <scope>NUCLEOTIDE SEQUENCE [LARGE SCALE GENOMIC DNA]</scope>
    <source>
        <strain evidence="2 4">HR1</strain>
    </source>
</reference>
<accession>A0A2Z6SA06</accession>
<name>A0A2Z6SA06_9GLOM</name>
<feature type="region of interest" description="Disordered" evidence="1">
    <location>
        <begin position="83"/>
        <end position="104"/>
    </location>
</feature>
<dbReference type="Proteomes" id="UP000615446">
    <property type="component" value="Unassembled WGS sequence"/>
</dbReference>
<dbReference type="Proteomes" id="UP000247702">
    <property type="component" value="Unassembled WGS sequence"/>
</dbReference>
<gene>
    <name evidence="3" type="ORF">RCL2_000072800</name>
    <name evidence="2" type="ORF">RclHR1_06810009</name>
</gene>
<evidence type="ECO:0000313" key="3">
    <source>
        <dbReference type="EMBL" id="GES73187.1"/>
    </source>
</evidence>
<evidence type="ECO:0000313" key="2">
    <source>
        <dbReference type="EMBL" id="GBC06420.1"/>
    </source>
</evidence>